<feature type="binding site" evidence="4">
    <location>
        <position position="27"/>
    </location>
    <ligand>
        <name>a divalent metal cation</name>
        <dbReference type="ChEBI" id="CHEBI:60240"/>
        <label>1</label>
    </ligand>
</feature>
<proteinExistence type="inferred from homology"/>
<dbReference type="SUPFAM" id="SSF51556">
    <property type="entry name" value="Metallo-dependent hydrolases"/>
    <property type="match status" value="1"/>
</dbReference>
<protein>
    <submittedName>
        <fullName evidence="6">TatD DNase family protein</fullName>
    </submittedName>
</protein>
<dbReference type="GO" id="GO:0016788">
    <property type="term" value="F:hydrolase activity, acting on ester bonds"/>
    <property type="evidence" value="ECO:0007669"/>
    <property type="project" value="InterPro"/>
</dbReference>
<dbReference type="CDD" id="cd01310">
    <property type="entry name" value="TatD_DNAse"/>
    <property type="match status" value="1"/>
</dbReference>
<dbReference type="EMBL" id="FNQS01000011">
    <property type="protein sequence ID" value="SEA91202.1"/>
    <property type="molecule type" value="Genomic_DNA"/>
</dbReference>
<dbReference type="PANTHER" id="PTHR46124">
    <property type="entry name" value="D-AMINOACYL-TRNA DEACYLASE"/>
    <property type="match status" value="1"/>
</dbReference>
<dbReference type="STRING" id="71657.SAMN02982996_02884"/>
<dbReference type="Pfam" id="PF01026">
    <property type="entry name" value="TatD_DNase"/>
    <property type="match status" value="1"/>
</dbReference>
<evidence type="ECO:0000256" key="3">
    <source>
        <dbReference type="ARBA" id="ARBA00022801"/>
    </source>
</evidence>
<accession>A0A1H4F3Z6</accession>
<dbReference type="PROSITE" id="PS01090">
    <property type="entry name" value="TATD_2"/>
    <property type="match status" value="1"/>
</dbReference>
<dbReference type="GO" id="GO:0046872">
    <property type="term" value="F:metal ion binding"/>
    <property type="evidence" value="ECO:0007669"/>
    <property type="project" value="UniProtKB-KW"/>
</dbReference>
<feature type="binding site" evidence="4">
    <location>
        <position position="25"/>
    </location>
    <ligand>
        <name>a divalent metal cation</name>
        <dbReference type="ChEBI" id="CHEBI:60240"/>
        <label>1</label>
    </ligand>
</feature>
<evidence type="ECO:0000256" key="5">
    <source>
        <dbReference type="SAM" id="MobiDB-lite"/>
    </source>
</evidence>
<dbReference type="PANTHER" id="PTHR46124:SF3">
    <property type="entry name" value="HYDROLASE"/>
    <property type="match status" value="1"/>
</dbReference>
<sequence length="287" mass="31840">MPDCEQTASRTERRSNAPGPLIDTHCHFDVPLFLDDEADSVRRAQDAGITDIIIPAVNSPHFDLILQLARRWPGLHAALGLHPLYIAHHGEEDLALLDARLLSHRNDVVAVGEIGLDLYMDDPQFDRQCYFLGEQLALARRHDLPVILHSRRTHDRLAAILRRCSVPRTGVVHGFSGSYEQAMAFIRLGFSIGVGGTITYPRASKTRKAIAQLPLECLLLETDAPDMPVYGHQGTPNRPERIRNVLSTLCELRDESPTQIVAALLANTRRVFDLAAEDSVPAEVSKS</sequence>
<feature type="binding site" evidence="4">
    <location>
        <position position="113"/>
    </location>
    <ligand>
        <name>a divalent metal cation</name>
        <dbReference type="ChEBI" id="CHEBI:60240"/>
        <label>1</label>
    </ligand>
</feature>
<evidence type="ECO:0000256" key="1">
    <source>
        <dbReference type="ARBA" id="ARBA00009275"/>
    </source>
</evidence>
<keyword evidence="2 4" id="KW-0479">Metal-binding</keyword>
<dbReference type="InterPro" id="IPR032466">
    <property type="entry name" value="Metal_Hydrolase"/>
</dbReference>
<keyword evidence="3" id="KW-0378">Hydrolase</keyword>
<evidence type="ECO:0000256" key="2">
    <source>
        <dbReference type="ARBA" id="ARBA00022723"/>
    </source>
</evidence>
<dbReference type="Gene3D" id="3.20.20.140">
    <property type="entry name" value="Metal-dependent hydrolases"/>
    <property type="match status" value="1"/>
</dbReference>
<organism evidence="6 7">
    <name type="scientific">Lonsdalea quercina</name>
    <dbReference type="NCBI Taxonomy" id="71657"/>
    <lineage>
        <taxon>Bacteria</taxon>
        <taxon>Pseudomonadati</taxon>
        <taxon>Pseudomonadota</taxon>
        <taxon>Gammaproteobacteria</taxon>
        <taxon>Enterobacterales</taxon>
        <taxon>Pectobacteriaceae</taxon>
        <taxon>Lonsdalea</taxon>
    </lineage>
</organism>
<evidence type="ECO:0000313" key="7">
    <source>
        <dbReference type="Proteomes" id="UP000187280"/>
    </source>
</evidence>
<gene>
    <name evidence="6" type="ORF">SAMN02982996_02884</name>
</gene>
<dbReference type="GO" id="GO:0005829">
    <property type="term" value="C:cytosol"/>
    <property type="evidence" value="ECO:0007669"/>
    <property type="project" value="TreeGrafter"/>
</dbReference>
<dbReference type="PROSITE" id="PS01091">
    <property type="entry name" value="TATD_3"/>
    <property type="match status" value="1"/>
</dbReference>
<dbReference type="Proteomes" id="UP000187280">
    <property type="component" value="Unassembled WGS sequence"/>
</dbReference>
<dbReference type="RefSeq" id="WP_083351086.1">
    <property type="nucleotide sequence ID" value="NZ_FNQS01000011.1"/>
</dbReference>
<evidence type="ECO:0000313" key="6">
    <source>
        <dbReference type="EMBL" id="SEA91202.1"/>
    </source>
</evidence>
<feature type="region of interest" description="Disordered" evidence="5">
    <location>
        <begin position="1"/>
        <end position="20"/>
    </location>
</feature>
<feature type="binding site" evidence="4">
    <location>
        <position position="149"/>
    </location>
    <ligand>
        <name>a divalent metal cation</name>
        <dbReference type="ChEBI" id="CHEBI:60240"/>
        <label>2</label>
    </ligand>
</feature>
<dbReference type="FunFam" id="3.20.20.140:FF:000005">
    <property type="entry name" value="TatD family hydrolase"/>
    <property type="match status" value="1"/>
</dbReference>
<keyword evidence="7" id="KW-1185">Reference proteome</keyword>
<dbReference type="PROSITE" id="PS01137">
    <property type="entry name" value="TATD_1"/>
    <property type="match status" value="1"/>
</dbReference>
<dbReference type="GeneID" id="97765726"/>
<dbReference type="AlphaFoldDB" id="A0A1H4F3Z6"/>
<dbReference type="PIRSF" id="PIRSF005902">
    <property type="entry name" value="DNase_TatD"/>
    <property type="match status" value="1"/>
</dbReference>
<feature type="binding site" evidence="4">
    <location>
        <position position="173"/>
    </location>
    <ligand>
        <name>a divalent metal cation</name>
        <dbReference type="ChEBI" id="CHEBI:60240"/>
        <label>2</label>
    </ligand>
</feature>
<dbReference type="InterPro" id="IPR001130">
    <property type="entry name" value="TatD-like"/>
</dbReference>
<name>A0A1H4F3Z6_9GAMM</name>
<evidence type="ECO:0000256" key="4">
    <source>
        <dbReference type="PIRSR" id="PIRSR005902-1"/>
    </source>
</evidence>
<dbReference type="InterPro" id="IPR018228">
    <property type="entry name" value="DNase_TatD-rel_CS"/>
</dbReference>
<feature type="binding site" evidence="4">
    <location>
        <position position="223"/>
    </location>
    <ligand>
        <name>a divalent metal cation</name>
        <dbReference type="ChEBI" id="CHEBI:60240"/>
        <label>1</label>
    </ligand>
</feature>
<reference evidence="6 7" key="1">
    <citation type="submission" date="2016-10" db="EMBL/GenBank/DDBJ databases">
        <authorList>
            <person name="de Groot N.N."/>
        </authorList>
    </citation>
    <scope>NUCLEOTIDE SEQUENCE [LARGE SCALE GENOMIC DNA]</scope>
    <source>
        <strain evidence="6 7">ATCC 29281</strain>
    </source>
</reference>
<comment type="similarity">
    <text evidence="1">Belongs to the metallo-dependent hydrolases superfamily. TatD-type hydrolase family.</text>
</comment>